<keyword evidence="6 13" id="KW-0812">Transmembrane</keyword>
<organism evidence="18 19">
    <name type="scientific">Dongia mobilis</name>
    <dbReference type="NCBI Taxonomy" id="578943"/>
    <lineage>
        <taxon>Bacteria</taxon>
        <taxon>Pseudomonadati</taxon>
        <taxon>Pseudomonadota</taxon>
        <taxon>Alphaproteobacteria</taxon>
        <taxon>Rhodospirillales</taxon>
        <taxon>Dongiaceae</taxon>
        <taxon>Dongia</taxon>
    </lineage>
</organism>
<evidence type="ECO:0000256" key="4">
    <source>
        <dbReference type="ARBA" id="ARBA00022553"/>
    </source>
</evidence>
<evidence type="ECO:0000256" key="12">
    <source>
        <dbReference type="ARBA" id="ARBA00023136"/>
    </source>
</evidence>
<dbReference type="Gene3D" id="3.30.450.20">
    <property type="entry name" value="PAS domain"/>
    <property type="match status" value="1"/>
</dbReference>
<evidence type="ECO:0000256" key="5">
    <source>
        <dbReference type="ARBA" id="ARBA00022679"/>
    </source>
</evidence>
<evidence type="ECO:0000256" key="8">
    <source>
        <dbReference type="ARBA" id="ARBA00022777"/>
    </source>
</evidence>
<comment type="subcellular location">
    <subcellularLocation>
        <location evidence="2 13">Cell membrane</location>
        <topology evidence="2 13">Multi-pass membrane protein</topology>
    </subcellularLocation>
</comment>
<keyword evidence="3 13" id="KW-1003">Cell membrane</keyword>
<dbReference type="InterPro" id="IPR036890">
    <property type="entry name" value="HATPase_C_sf"/>
</dbReference>
<keyword evidence="7 13" id="KW-0547">Nucleotide-binding</keyword>
<evidence type="ECO:0000256" key="13">
    <source>
        <dbReference type="PIRNR" id="PIRNR037532"/>
    </source>
</evidence>
<dbReference type="GO" id="GO:0006355">
    <property type="term" value="P:regulation of DNA-templated transcription"/>
    <property type="evidence" value="ECO:0007669"/>
    <property type="project" value="InterPro"/>
</dbReference>
<gene>
    <name evidence="18" type="ORF">A8950_2599</name>
</gene>
<evidence type="ECO:0000256" key="10">
    <source>
        <dbReference type="ARBA" id="ARBA00022989"/>
    </source>
</evidence>
<dbReference type="SMART" id="SM00304">
    <property type="entry name" value="HAMP"/>
    <property type="match status" value="1"/>
</dbReference>
<feature type="transmembrane region" description="Helical" evidence="15">
    <location>
        <begin position="53"/>
        <end position="72"/>
    </location>
</feature>
<dbReference type="PRINTS" id="PR00344">
    <property type="entry name" value="BCTRLSENSOR"/>
</dbReference>
<evidence type="ECO:0000256" key="2">
    <source>
        <dbReference type="ARBA" id="ARBA00004651"/>
    </source>
</evidence>
<dbReference type="Pfam" id="PF00989">
    <property type="entry name" value="PAS"/>
    <property type="match status" value="1"/>
</dbReference>
<dbReference type="InterPro" id="IPR005467">
    <property type="entry name" value="His_kinase_dom"/>
</dbReference>
<keyword evidence="13" id="KW-0535">Nitrogen fixation</keyword>
<dbReference type="InterPro" id="IPR003661">
    <property type="entry name" value="HisK_dim/P_dom"/>
</dbReference>
<keyword evidence="8 13" id="KW-0418">Kinase</keyword>
<dbReference type="AlphaFoldDB" id="A0A4R6WQJ8"/>
<feature type="domain" description="HAMP" evidence="17">
    <location>
        <begin position="350"/>
        <end position="403"/>
    </location>
</feature>
<dbReference type="RefSeq" id="WP_133614079.1">
    <property type="nucleotide sequence ID" value="NZ_SNYW01000009.1"/>
</dbReference>
<evidence type="ECO:0000259" key="16">
    <source>
        <dbReference type="PROSITE" id="PS50109"/>
    </source>
</evidence>
<dbReference type="InterPro" id="IPR003660">
    <property type="entry name" value="HAMP_dom"/>
</dbReference>
<dbReference type="PROSITE" id="PS50885">
    <property type="entry name" value="HAMP"/>
    <property type="match status" value="1"/>
</dbReference>
<dbReference type="Proteomes" id="UP000295783">
    <property type="component" value="Unassembled WGS sequence"/>
</dbReference>
<evidence type="ECO:0000256" key="11">
    <source>
        <dbReference type="ARBA" id="ARBA00023012"/>
    </source>
</evidence>
<dbReference type="Gene3D" id="3.30.565.10">
    <property type="entry name" value="Histidine kinase-like ATPase, C-terminal domain"/>
    <property type="match status" value="1"/>
</dbReference>
<dbReference type="PROSITE" id="PS50109">
    <property type="entry name" value="HIS_KIN"/>
    <property type="match status" value="1"/>
</dbReference>
<dbReference type="GO" id="GO:0000155">
    <property type="term" value="F:phosphorelay sensor kinase activity"/>
    <property type="evidence" value="ECO:0007669"/>
    <property type="project" value="InterPro"/>
</dbReference>
<dbReference type="Pfam" id="PF02518">
    <property type="entry name" value="HATPase_c"/>
    <property type="match status" value="1"/>
</dbReference>
<dbReference type="Gene3D" id="1.10.287.130">
    <property type="match status" value="1"/>
</dbReference>
<proteinExistence type="predicted"/>
<dbReference type="EC" id="2.7.13.3" evidence="13"/>
<dbReference type="InterPro" id="IPR000014">
    <property type="entry name" value="PAS"/>
</dbReference>
<dbReference type="InterPro" id="IPR004358">
    <property type="entry name" value="Sig_transdc_His_kin-like_C"/>
</dbReference>
<dbReference type="SMART" id="SM00387">
    <property type="entry name" value="HATPase_c"/>
    <property type="match status" value="1"/>
</dbReference>
<keyword evidence="12 13" id="KW-0472">Membrane</keyword>
<keyword evidence="5 13" id="KW-0808">Transferase</keyword>
<dbReference type="SUPFAM" id="SSF55874">
    <property type="entry name" value="ATPase domain of HSP90 chaperone/DNA topoisomerase II/histidine kinase"/>
    <property type="match status" value="1"/>
</dbReference>
<sequence>MSVEGAGSRNSEVRASEAPRGAGEPQSGDRPRQKSLIKSVIAWGRTVGFERKFAISLLVLGSILGLLTYLAVSDIWNPEEQVRTVTWLLTGDLVVSLLLAMIIARRVVLLWIGRRKGLAGARLHARMVLMFGMIAVVPTIVVSVFSVAFLNYGLDAWFSERIKNAVESSLNVAQSYLNESQERIREDTVALANELRLDGLINIGNSERFQNSFDQELVRQGLSEAVIVDQQRRIVARGGFSLLMEFSLDIPEDAFTDADRGEVVVLPSVTGDRVRAFLLLDPLGGLYLYAGRLIDDRVLASVRGTQDAVRLYQHLERDRSSLQLTFAVVFAGLALLLLLGAIWYAIHSATQLVKPLSRLAGAAQRVGGGDLTARVKIGAREDELSALGRTFNVMVSQLQSQQAALLTANRDLNDRSRLTGLILSGVSAGVIGLTEHGVVDFANRSAAELLGGEVDGWIGRPLAEFAPEMVEIVALAQQRKSGSADGQISLNRQGSTRTFHLRVVSEADADGHMRLVVTFDDVTELLSAQRKAAWSDIARRIAHEIKNPLTPIQLSAERLKRKYLKQIGDDPETFTVCTDTIIRHVGDIGRMVDEFSAFARMPAPVLKPEDPARLARESLFLQQSAHPAINYEVQMPETGMTLLCDSSQFNRAVTNLLQNAADAIEGRMEEERVRDPQAPLTPGHIQLWIRQEGDALMLSVADNGKGLPKEGRERLTEPYVTTRAKGTGLGLAIVKKIMEDHGGTLSLTDRPGGGAVITLAFPLDRATGGNPVAGVKDAPAPGLQIASR</sequence>
<dbReference type="Pfam" id="PF00672">
    <property type="entry name" value="HAMP"/>
    <property type="match status" value="1"/>
</dbReference>
<dbReference type="PANTHER" id="PTHR43065">
    <property type="entry name" value="SENSOR HISTIDINE KINASE"/>
    <property type="match status" value="1"/>
</dbReference>
<dbReference type="InterPro" id="IPR017232">
    <property type="entry name" value="NtrY"/>
</dbReference>
<feature type="region of interest" description="Disordered" evidence="14">
    <location>
        <begin position="1"/>
        <end position="33"/>
    </location>
</feature>
<dbReference type="Pfam" id="PF19312">
    <property type="entry name" value="NtrY_N"/>
    <property type="match status" value="1"/>
</dbReference>
<dbReference type="InterPro" id="IPR035965">
    <property type="entry name" value="PAS-like_dom_sf"/>
</dbReference>
<evidence type="ECO:0000256" key="1">
    <source>
        <dbReference type="ARBA" id="ARBA00000085"/>
    </source>
</evidence>
<feature type="domain" description="Histidine kinase" evidence="16">
    <location>
        <begin position="540"/>
        <end position="765"/>
    </location>
</feature>
<evidence type="ECO:0000256" key="9">
    <source>
        <dbReference type="ARBA" id="ARBA00022840"/>
    </source>
</evidence>
<evidence type="ECO:0000256" key="7">
    <source>
        <dbReference type="ARBA" id="ARBA00022741"/>
    </source>
</evidence>
<dbReference type="CDD" id="cd00130">
    <property type="entry name" value="PAS"/>
    <property type="match status" value="1"/>
</dbReference>
<dbReference type="CDD" id="cd00082">
    <property type="entry name" value="HisKA"/>
    <property type="match status" value="1"/>
</dbReference>
<evidence type="ECO:0000256" key="3">
    <source>
        <dbReference type="ARBA" id="ARBA00022475"/>
    </source>
</evidence>
<evidence type="ECO:0000313" key="19">
    <source>
        <dbReference type="Proteomes" id="UP000295783"/>
    </source>
</evidence>
<comment type="catalytic activity">
    <reaction evidence="1 13">
        <text>ATP + protein L-histidine = ADP + protein N-phospho-L-histidine.</text>
        <dbReference type="EC" id="2.7.13.3"/>
    </reaction>
</comment>
<dbReference type="Gene3D" id="6.10.340.10">
    <property type="match status" value="1"/>
</dbReference>
<dbReference type="InterPro" id="IPR036097">
    <property type="entry name" value="HisK_dim/P_sf"/>
</dbReference>
<keyword evidence="10 15" id="KW-1133">Transmembrane helix</keyword>
<feature type="transmembrane region" description="Helical" evidence="15">
    <location>
        <begin position="128"/>
        <end position="154"/>
    </location>
</feature>
<dbReference type="InterPro" id="IPR003594">
    <property type="entry name" value="HATPase_dom"/>
</dbReference>
<dbReference type="Pfam" id="PF00512">
    <property type="entry name" value="HisKA"/>
    <property type="match status" value="1"/>
</dbReference>
<evidence type="ECO:0000256" key="15">
    <source>
        <dbReference type="SAM" id="Phobius"/>
    </source>
</evidence>
<dbReference type="PANTHER" id="PTHR43065:SF10">
    <property type="entry name" value="PEROXIDE STRESS-ACTIVATED HISTIDINE KINASE MAK3"/>
    <property type="match status" value="1"/>
</dbReference>
<dbReference type="SMART" id="SM00388">
    <property type="entry name" value="HisKA"/>
    <property type="match status" value="1"/>
</dbReference>
<dbReference type="InterPro" id="IPR045671">
    <property type="entry name" value="NtrY-like_N"/>
</dbReference>
<dbReference type="EMBL" id="SNYW01000009">
    <property type="protein sequence ID" value="TDQ81530.1"/>
    <property type="molecule type" value="Genomic_DNA"/>
</dbReference>
<evidence type="ECO:0000256" key="14">
    <source>
        <dbReference type="SAM" id="MobiDB-lite"/>
    </source>
</evidence>
<evidence type="ECO:0000256" key="6">
    <source>
        <dbReference type="ARBA" id="ARBA00022692"/>
    </source>
</evidence>
<dbReference type="PIRSF" id="PIRSF037532">
    <property type="entry name" value="STHK_NtrY"/>
    <property type="match status" value="1"/>
</dbReference>
<evidence type="ECO:0000313" key="18">
    <source>
        <dbReference type="EMBL" id="TDQ81530.1"/>
    </source>
</evidence>
<name>A0A4R6WQJ8_9PROT</name>
<feature type="transmembrane region" description="Helical" evidence="15">
    <location>
        <begin position="84"/>
        <end position="108"/>
    </location>
</feature>
<dbReference type="CDD" id="cd06225">
    <property type="entry name" value="HAMP"/>
    <property type="match status" value="1"/>
</dbReference>
<keyword evidence="9 13" id="KW-0067">ATP-binding</keyword>
<feature type="transmembrane region" description="Helical" evidence="15">
    <location>
        <begin position="324"/>
        <end position="346"/>
    </location>
</feature>
<dbReference type="GO" id="GO:0009399">
    <property type="term" value="P:nitrogen fixation"/>
    <property type="evidence" value="ECO:0007669"/>
    <property type="project" value="UniProtKB-UniRule"/>
</dbReference>
<accession>A0A4R6WQJ8</accession>
<comment type="caution">
    <text evidence="18">The sequence shown here is derived from an EMBL/GenBank/DDBJ whole genome shotgun (WGS) entry which is preliminary data.</text>
</comment>
<dbReference type="SUPFAM" id="SSF158472">
    <property type="entry name" value="HAMP domain-like"/>
    <property type="match status" value="1"/>
</dbReference>
<dbReference type="GO" id="GO:0005886">
    <property type="term" value="C:plasma membrane"/>
    <property type="evidence" value="ECO:0007669"/>
    <property type="project" value="UniProtKB-SubCell"/>
</dbReference>
<keyword evidence="4" id="KW-0597">Phosphoprotein</keyword>
<protein>
    <recommendedName>
        <fullName evidence="13">Nitrogen regulation protein</fullName>
        <ecNumber evidence="13">2.7.13.3</ecNumber>
    </recommendedName>
</protein>
<dbReference type="GO" id="GO:0005524">
    <property type="term" value="F:ATP binding"/>
    <property type="evidence" value="ECO:0007669"/>
    <property type="project" value="UniProtKB-UniRule"/>
</dbReference>
<dbReference type="SUPFAM" id="SSF47384">
    <property type="entry name" value="Homodimeric domain of signal transducing histidine kinase"/>
    <property type="match status" value="1"/>
</dbReference>
<dbReference type="OrthoDB" id="9776727at2"/>
<evidence type="ECO:0000259" key="17">
    <source>
        <dbReference type="PROSITE" id="PS50885"/>
    </source>
</evidence>
<keyword evidence="19" id="KW-1185">Reference proteome</keyword>
<dbReference type="SUPFAM" id="SSF55785">
    <property type="entry name" value="PYP-like sensor domain (PAS domain)"/>
    <property type="match status" value="1"/>
</dbReference>
<dbReference type="InterPro" id="IPR013767">
    <property type="entry name" value="PAS_fold"/>
</dbReference>
<keyword evidence="11 13" id="KW-0902">Two-component regulatory system</keyword>
<reference evidence="18 19" key="1">
    <citation type="submission" date="2019-03" db="EMBL/GenBank/DDBJ databases">
        <title>Genomic Encyclopedia of Type Strains, Phase III (KMG-III): the genomes of soil and plant-associated and newly described type strains.</title>
        <authorList>
            <person name="Whitman W."/>
        </authorList>
    </citation>
    <scope>NUCLEOTIDE SEQUENCE [LARGE SCALE GENOMIC DNA]</scope>
    <source>
        <strain evidence="18 19">CGMCC 1.7660</strain>
    </source>
</reference>